<evidence type="ECO:0000313" key="6">
    <source>
        <dbReference type="EMBL" id="OBS03916.1"/>
    </source>
</evidence>
<feature type="transmembrane region" description="Helical" evidence="5">
    <location>
        <begin position="119"/>
        <end position="141"/>
    </location>
</feature>
<feature type="transmembrane region" description="Helical" evidence="5">
    <location>
        <begin position="40"/>
        <end position="73"/>
    </location>
</feature>
<evidence type="ECO:0000256" key="4">
    <source>
        <dbReference type="ARBA" id="ARBA00023136"/>
    </source>
</evidence>
<feature type="transmembrane region" description="Helical" evidence="5">
    <location>
        <begin position="85"/>
        <end position="107"/>
    </location>
</feature>
<name>A0A1A6BNP3_MYCGO</name>
<feature type="transmembrane region" description="Helical" evidence="5">
    <location>
        <begin position="259"/>
        <end position="281"/>
    </location>
</feature>
<comment type="subcellular location">
    <subcellularLocation>
        <location evidence="1">Membrane</location>
        <topology evidence="1">Multi-pass membrane protein</topology>
    </subcellularLocation>
</comment>
<accession>A0A1A6BNP3</accession>
<dbReference type="Pfam" id="PF02361">
    <property type="entry name" value="CbiQ"/>
    <property type="match status" value="1"/>
</dbReference>
<evidence type="ECO:0000313" key="9">
    <source>
        <dbReference type="Proteomes" id="UP000193928"/>
    </source>
</evidence>
<evidence type="ECO:0008006" key="10">
    <source>
        <dbReference type="Google" id="ProtNLM"/>
    </source>
</evidence>
<dbReference type="EMBL" id="MAEM01000024">
    <property type="protein sequence ID" value="OBS03916.1"/>
    <property type="molecule type" value="Genomic_DNA"/>
</dbReference>
<evidence type="ECO:0000313" key="7">
    <source>
        <dbReference type="EMBL" id="ORV96530.1"/>
    </source>
</evidence>
<organism evidence="6 8">
    <name type="scientific">Mycobacterium gordonae</name>
    <dbReference type="NCBI Taxonomy" id="1778"/>
    <lineage>
        <taxon>Bacteria</taxon>
        <taxon>Bacillati</taxon>
        <taxon>Actinomycetota</taxon>
        <taxon>Actinomycetes</taxon>
        <taxon>Mycobacteriales</taxon>
        <taxon>Mycobacteriaceae</taxon>
        <taxon>Mycobacterium</taxon>
    </lineage>
</organism>
<keyword evidence="4 5" id="KW-0472">Membrane</keyword>
<reference evidence="6 8" key="2">
    <citation type="submission" date="2016-06" db="EMBL/GenBank/DDBJ databases">
        <authorList>
            <person name="Kjaerup R.B."/>
            <person name="Dalgaard T.S."/>
            <person name="Juul-Madsen H.R."/>
        </authorList>
    </citation>
    <scope>NUCLEOTIDE SEQUENCE [LARGE SCALE GENOMIC DNA]</scope>
    <source>
        <strain evidence="6 8">1245752.6</strain>
    </source>
</reference>
<dbReference type="PANTHER" id="PTHR33514">
    <property type="entry name" value="PROTEIN ABCI12, CHLOROPLASTIC"/>
    <property type="match status" value="1"/>
</dbReference>
<evidence type="ECO:0000256" key="5">
    <source>
        <dbReference type="SAM" id="Phobius"/>
    </source>
</evidence>
<evidence type="ECO:0000256" key="2">
    <source>
        <dbReference type="ARBA" id="ARBA00022692"/>
    </source>
</evidence>
<dbReference type="InterPro" id="IPR003339">
    <property type="entry name" value="ABC/ECF_trnsptr_transmembrane"/>
</dbReference>
<keyword evidence="2 5" id="KW-0812">Transmembrane</keyword>
<dbReference type="PANTHER" id="PTHR33514:SF13">
    <property type="entry name" value="PROTEIN ABCI12, CHLOROPLASTIC"/>
    <property type="match status" value="1"/>
</dbReference>
<keyword evidence="3 5" id="KW-1133">Transmembrane helix</keyword>
<dbReference type="Proteomes" id="UP000093757">
    <property type="component" value="Unassembled WGS sequence"/>
</dbReference>
<proteinExistence type="predicted"/>
<keyword evidence="9" id="KW-1185">Reference proteome</keyword>
<evidence type="ECO:0000256" key="3">
    <source>
        <dbReference type="ARBA" id="ARBA00022989"/>
    </source>
</evidence>
<comment type="caution">
    <text evidence="6">The sequence shown here is derived from an EMBL/GenBank/DDBJ whole genome shotgun (WGS) entry which is preliminary data.</text>
</comment>
<protein>
    <recommendedName>
        <fullName evidence="10">Energy-coupling factor transporter transmembrane protein EcfT</fullName>
    </recommendedName>
</protein>
<reference evidence="7 9" key="1">
    <citation type="submission" date="2016-01" db="EMBL/GenBank/DDBJ databases">
        <title>The new phylogeny of the genus Mycobacterium.</title>
        <authorList>
            <person name="Tarcisio F."/>
            <person name="Conor M."/>
            <person name="Antonella G."/>
            <person name="Elisabetta G."/>
            <person name="Giulia F.S."/>
            <person name="Sara T."/>
            <person name="Anna F."/>
            <person name="Clotilde B."/>
            <person name="Roberto B."/>
            <person name="Veronica D.S."/>
            <person name="Fabio R."/>
            <person name="Monica P."/>
            <person name="Olivier J."/>
            <person name="Enrico T."/>
            <person name="Nicola S."/>
        </authorList>
    </citation>
    <scope>NUCLEOTIDE SEQUENCE [LARGE SCALE GENOMIC DNA]</scope>
    <source>
        <strain evidence="7 9">DSM 44160</strain>
    </source>
</reference>
<evidence type="ECO:0000256" key="1">
    <source>
        <dbReference type="ARBA" id="ARBA00004141"/>
    </source>
</evidence>
<evidence type="ECO:0000313" key="8">
    <source>
        <dbReference type="Proteomes" id="UP000093757"/>
    </source>
</evidence>
<dbReference type="RefSeq" id="WP_065131984.1">
    <property type="nucleotide sequence ID" value="NZ_JACKSU010000113.1"/>
</dbReference>
<dbReference type="Proteomes" id="UP000193928">
    <property type="component" value="Unassembled WGS sequence"/>
</dbReference>
<dbReference type="GO" id="GO:0005886">
    <property type="term" value="C:plasma membrane"/>
    <property type="evidence" value="ECO:0007669"/>
    <property type="project" value="UniProtKB-ARBA"/>
</dbReference>
<sequence length="282" mass="30456">MTTTSHPRQRETRRPGRPVVLLVPIPGSSRIHELWAGTKLLVVFGISVLLAFYPGWVTIGCAAALVLAAIWTAHIPRGALPSIPRWLWIVVAIGGFTAALAGGDPLVSAFGLEVGLGGFLNFLRITALTLVLLALGGLVSYTTNVAEIGPAVATLGRPLRLLRLPIDEWAVALALALRAFPMLIDEFQVLYAARRLRPKPVPRNRKEKRQQRRLEVIDLLAATITVTLRRADEMGDAITARGGTGQLSAHPRRPKLSDWVAMTISVLVCGAGVAIQTMLTVR</sequence>
<dbReference type="EMBL" id="LQOY01000012">
    <property type="protein sequence ID" value="ORV96530.1"/>
    <property type="molecule type" value="Genomic_DNA"/>
</dbReference>
<gene>
    <name evidence="6" type="ORF">A9W98_00580</name>
    <name evidence="7" type="ORF">AWC08_12325</name>
</gene>
<dbReference type="AlphaFoldDB" id="A0A1A6BNP3"/>
<dbReference type="CDD" id="cd16914">
    <property type="entry name" value="EcfT"/>
    <property type="match status" value="1"/>
</dbReference>
<dbReference type="OrthoDB" id="4640601at2"/>